<name>A0ABD6D5T0_9EURY</name>
<protein>
    <recommendedName>
        <fullName evidence="1">DUF8149 domain-containing protein</fullName>
    </recommendedName>
</protein>
<feature type="domain" description="DUF8149" evidence="1">
    <location>
        <begin position="3"/>
        <end position="68"/>
    </location>
</feature>
<dbReference type="InterPro" id="IPR058462">
    <property type="entry name" value="DUF8149"/>
</dbReference>
<accession>A0ABD6D5T0</accession>
<dbReference type="Pfam" id="PF26476">
    <property type="entry name" value="DUF8149"/>
    <property type="match status" value="1"/>
</dbReference>
<comment type="caution">
    <text evidence="2">The sequence shown here is derived from an EMBL/GenBank/DDBJ whole genome shotgun (WGS) entry which is preliminary data.</text>
</comment>
<dbReference type="Proteomes" id="UP001597052">
    <property type="component" value="Unassembled WGS sequence"/>
</dbReference>
<evidence type="ECO:0000313" key="3">
    <source>
        <dbReference type="Proteomes" id="UP001597052"/>
    </source>
</evidence>
<gene>
    <name evidence="2" type="ORF">ACFSBW_06790</name>
</gene>
<dbReference type="EMBL" id="JBHUDM010000002">
    <property type="protein sequence ID" value="MFD1641580.1"/>
    <property type="molecule type" value="Genomic_DNA"/>
</dbReference>
<sequence length="68" mass="7365">MTDDTDDPEIPIVCEACGTETTVGLSAVADQLERHNENRHDGEECAEVDPALKSQIQDLVAKDIGLLE</sequence>
<organism evidence="2 3">
    <name type="scientific">Halohasta litorea</name>
    <dbReference type="NCBI Taxonomy" id="869891"/>
    <lineage>
        <taxon>Archaea</taxon>
        <taxon>Methanobacteriati</taxon>
        <taxon>Methanobacteriota</taxon>
        <taxon>Stenosarchaea group</taxon>
        <taxon>Halobacteria</taxon>
        <taxon>Halobacteriales</taxon>
        <taxon>Haloferacaceae</taxon>
        <taxon>Halohasta</taxon>
    </lineage>
</organism>
<dbReference type="RefSeq" id="WP_256396819.1">
    <property type="nucleotide sequence ID" value="NZ_JANHDJ010000005.1"/>
</dbReference>
<proteinExistence type="predicted"/>
<dbReference type="AlphaFoldDB" id="A0ABD6D5T0"/>
<evidence type="ECO:0000313" key="2">
    <source>
        <dbReference type="EMBL" id="MFD1641580.1"/>
    </source>
</evidence>
<keyword evidence="3" id="KW-1185">Reference proteome</keyword>
<evidence type="ECO:0000259" key="1">
    <source>
        <dbReference type="Pfam" id="PF26476"/>
    </source>
</evidence>
<reference evidence="2 3" key="1">
    <citation type="journal article" date="2019" name="Int. J. Syst. Evol. Microbiol.">
        <title>The Global Catalogue of Microorganisms (GCM) 10K type strain sequencing project: providing services to taxonomists for standard genome sequencing and annotation.</title>
        <authorList>
            <consortium name="The Broad Institute Genomics Platform"/>
            <consortium name="The Broad Institute Genome Sequencing Center for Infectious Disease"/>
            <person name="Wu L."/>
            <person name="Ma J."/>
        </authorList>
    </citation>
    <scope>NUCLEOTIDE SEQUENCE [LARGE SCALE GENOMIC DNA]</scope>
    <source>
        <strain evidence="2 3">CGMCC 1.10593</strain>
    </source>
</reference>